<dbReference type="Gene3D" id="3.40.50.150">
    <property type="entry name" value="Vaccinia Virus protein VP39"/>
    <property type="match status" value="1"/>
</dbReference>
<dbReference type="SUPFAM" id="SSF53335">
    <property type="entry name" value="S-adenosyl-L-methionine-dependent methyltransferases"/>
    <property type="match status" value="1"/>
</dbReference>
<dbReference type="GO" id="GO:0004719">
    <property type="term" value="F:protein-L-isoaspartate (D-aspartate) O-methyltransferase activity"/>
    <property type="evidence" value="ECO:0007669"/>
    <property type="project" value="UniProtKB-EC"/>
</dbReference>
<evidence type="ECO:0000256" key="2">
    <source>
        <dbReference type="ARBA" id="ARBA00005369"/>
    </source>
</evidence>
<keyword evidence="4 7" id="KW-0489">Methyltransferase</keyword>
<evidence type="ECO:0000256" key="4">
    <source>
        <dbReference type="ARBA" id="ARBA00022603"/>
    </source>
</evidence>
<keyword evidence="6 7" id="KW-0949">S-adenosyl-L-methionine</keyword>
<dbReference type="EMBL" id="JAMGBB010000001">
    <property type="protein sequence ID" value="MCL6739766.1"/>
    <property type="molecule type" value="Genomic_DNA"/>
</dbReference>
<evidence type="ECO:0000256" key="1">
    <source>
        <dbReference type="ARBA" id="ARBA00004496"/>
    </source>
</evidence>
<evidence type="ECO:0000256" key="6">
    <source>
        <dbReference type="ARBA" id="ARBA00022691"/>
    </source>
</evidence>
<evidence type="ECO:0000256" key="7">
    <source>
        <dbReference type="HAMAP-Rule" id="MF_00090"/>
    </source>
</evidence>
<dbReference type="NCBIfam" id="TIGR00080">
    <property type="entry name" value="pimt"/>
    <property type="match status" value="1"/>
</dbReference>
<name>A0ABT0S5U6_9SPHN</name>
<dbReference type="NCBIfam" id="NF001453">
    <property type="entry name" value="PRK00312.1"/>
    <property type="match status" value="1"/>
</dbReference>
<dbReference type="InterPro" id="IPR000682">
    <property type="entry name" value="PCMT"/>
</dbReference>
<dbReference type="PROSITE" id="PS01279">
    <property type="entry name" value="PCMT"/>
    <property type="match status" value="1"/>
</dbReference>
<dbReference type="EC" id="2.1.1.77" evidence="7"/>
<feature type="active site" evidence="7">
    <location>
        <position position="62"/>
    </location>
</feature>
<comment type="subcellular location">
    <subcellularLocation>
        <location evidence="1 7">Cytoplasm</location>
    </subcellularLocation>
</comment>
<dbReference type="PANTHER" id="PTHR11579">
    <property type="entry name" value="PROTEIN-L-ISOASPARTATE O-METHYLTRANSFERASE"/>
    <property type="match status" value="1"/>
</dbReference>
<dbReference type="GO" id="GO:0032259">
    <property type="term" value="P:methylation"/>
    <property type="evidence" value="ECO:0007669"/>
    <property type="project" value="UniProtKB-KW"/>
</dbReference>
<sequence>MANFAKLREEMVQRQIAARGLDDPKLLAAFRAVPREQFVGAEYAAYAYQDSPLPIESGQTISQPYIVALTIDAAEIKAGDKVLEVGAGSGYAAAVIGRIAGEVIAIERHDQLVGIARQRMERLGYANVRVVEGDGTLGWPEEAPFDVIVAAASGSHVPQSWIDQLKPGGRIVMPIGEPQSLQYLVKVTKQPNGSLKREELCPVRFVPLIGAEGFPG</sequence>
<evidence type="ECO:0000313" key="9">
    <source>
        <dbReference type="Proteomes" id="UP001165383"/>
    </source>
</evidence>
<dbReference type="InterPro" id="IPR029063">
    <property type="entry name" value="SAM-dependent_MTases_sf"/>
</dbReference>
<comment type="catalytic activity">
    <reaction evidence="7">
        <text>[protein]-L-isoaspartate + S-adenosyl-L-methionine = [protein]-L-isoaspartate alpha-methyl ester + S-adenosyl-L-homocysteine</text>
        <dbReference type="Rhea" id="RHEA:12705"/>
        <dbReference type="Rhea" id="RHEA-COMP:12143"/>
        <dbReference type="Rhea" id="RHEA-COMP:12144"/>
        <dbReference type="ChEBI" id="CHEBI:57856"/>
        <dbReference type="ChEBI" id="CHEBI:59789"/>
        <dbReference type="ChEBI" id="CHEBI:90596"/>
        <dbReference type="ChEBI" id="CHEBI:90598"/>
        <dbReference type="EC" id="2.1.1.77"/>
    </reaction>
</comment>
<dbReference type="Proteomes" id="UP001165383">
    <property type="component" value="Unassembled WGS sequence"/>
</dbReference>
<organism evidence="8 9">
    <name type="scientific">Sphingomonas brevis</name>
    <dbReference type="NCBI Taxonomy" id="2908206"/>
    <lineage>
        <taxon>Bacteria</taxon>
        <taxon>Pseudomonadati</taxon>
        <taxon>Pseudomonadota</taxon>
        <taxon>Alphaproteobacteria</taxon>
        <taxon>Sphingomonadales</taxon>
        <taxon>Sphingomonadaceae</taxon>
        <taxon>Sphingomonas</taxon>
    </lineage>
</organism>
<keyword evidence="5 7" id="KW-0808">Transferase</keyword>
<protein>
    <recommendedName>
        <fullName evidence="7">Protein-L-isoaspartate O-methyltransferase</fullName>
        <ecNumber evidence="7">2.1.1.77</ecNumber>
    </recommendedName>
    <alternativeName>
        <fullName evidence="7">L-isoaspartyl protein carboxyl methyltransferase</fullName>
    </alternativeName>
    <alternativeName>
        <fullName evidence="7">Protein L-isoaspartyl methyltransferase</fullName>
    </alternativeName>
    <alternativeName>
        <fullName evidence="7">Protein-beta-aspartate methyltransferase</fullName>
        <shortName evidence="7">PIMT</shortName>
    </alternativeName>
</protein>
<comment type="caution">
    <text evidence="8">The sequence shown here is derived from an EMBL/GenBank/DDBJ whole genome shotgun (WGS) entry which is preliminary data.</text>
</comment>
<gene>
    <name evidence="7" type="primary">pcm</name>
    <name evidence="8" type="ORF">LZ518_01245</name>
</gene>
<comment type="function">
    <text evidence="7">Catalyzes the methyl esterification of L-isoaspartyl residues in peptides and proteins that result from spontaneous decomposition of normal L-aspartyl and L-asparaginyl residues. It plays a role in the repair and/or degradation of damaged proteins.</text>
</comment>
<comment type="similarity">
    <text evidence="2 7">Belongs to the methyltransferase superfamily. L-isoaspartyl/D-aspartyl protein methyltransferase family.</text>
</comment>
<keyword evidence="9" id="KW-1185">Reference proteome</keyword>
<reference evidence="8" key="1">
    <citation type="submission" date="2022-05" db="EMBL/GenBank/DDBJ databases">
        <authorList>
            <person name="Jo J.-H."/>
            <person name="Im W.-T."/>
        </authorList>
    </citation>
    <scope>NUCLEOTIDE SEQUENCE</scope>
    <source>
        <strain evidence="8">RB56-2</strain>
    </source>
</reference>
<keyword evidence="3 7" id="KW-0963">Cytoplasm</keyword>
<evidence type="ECO:0000256" key="5">
    <source>
        <dbReference type="ARBA" id="ARBA00022679"/>
    </source>
</evidence>
<dbReference type="CDD" id="cd02440">
    <property type="entry name" value="AdoMet_MTases"/>
    <property type="match status" value="1"/>
</dbReference>
<dbReference type="RefSeq" id="WP_249914240.1">
    <property type="nucleotide sequence ID" value="NZ_JAMGBB010000001.1"/>
</dbReference>
<dbReference type="Pfam" id="PF01135">
    <property type="entry name" value="PCMT"/>
    <property type="match status" value="1"/>
</dbReference>
<proteinExistence type="inferred from homology"/>
<evidence type="ECO:0000313" key="8">
    <source>
        <dbReference type="EMBL" id="MCL6739766.1"/>
    </source>
</evidence>
<dbReference type="PANTHER" id="PTHR11579:SF0">
    <property type="entry name" value="PROTEIN-L-ISOASPARTATE(D-ASPARTATE) O-METHYLTRANSFERASE"/>
    <property type="match status" value="1"/>
</dbReference>
<accession>A0ABT0S5U6</accession>
<evidence type="ECO:0000256" key="3">
    <source>
        <dbReference type="ARBA" id="ARBA00022490"/>
    </source>
</evidence>
<dbReference type="HAMAP" id="MF_00090">
    <property type="entry name" value="PIMT"/>
    <property type="match status" value="1"/>
</dbReference>